<feature type="domain" description="HTH-type transcriptional regulator Rgg C-terminal" evidence="1">
    <location>
        <begin position="5"/>
        <end position="85"/>
    </location>
</feature>
<reference evidence="2 3" key="1">
    <citation type="journal article" date="2018" name="Genome Biol. Evol.">
        <title>Complete Genome Sequence of Streptococcus ruminantium sp. nov. GUT-187T (=DSM 104980T =JCM 31869T), the Type Strain of S. ruminantium, and Comparison with Genome Sequences of Streptococcus suis Strains.</title>
        <authorList>
            <person name="Tohya M."/>
            <person name="Sekizaki T."/>
            <person name="Miyoshi-Akiyama T."/>
        </authorList>
    </citation>
    <scope>NUCLEOTIDE SEQUENCE [LARGE SCALE GENOMIC DNA]</scope>
    <source>
        <strain evidence="2 3">GUT187T</strain>
    </source>
</reference>
<protein>
    <recommendedName>
        <fullName evidence="1">HTH-type transcriptional regulator Rgg C-terminal domain-containing protein</fullName>
    </recommendedName>
</protein>
<dbReference type="AlphaFoldDB" id="A0A2Z5TKA5"/>
<accession>A0A2Z5TKA5</accession>
<organism evidence="2 3">
    <name type="scientific">Streptococcus ruminantium</name>
    <dbReference type="NCBI Taxonomy" id="1917441"/>
    <lineage>
        <taxon>Bacteria</taxon>
        <taxon>Bacillati</taxon>
        <taxon>Bacillota</taxon>
        <taxon>Bacilli</taxon>
        <taxon>Lactobacillales</taxon>
        <taxon>Streptococcaceae</taxon>
        <taxon>Streptococcus</taxon>
    </lineage>
</organism>
<dbReference type="GeneID" id="52228784"/>
<dbReference type="NCBIfam" id="TIGR01716">
    <property type="entry name" value="RGG_Cterm"/>
    <property type="match status" value="1"/>
</dbReference>
<dbReference type="RefSeq" id="WP_231996438.1">
    <property type="nucleotide sequence ID" value="NZ_AP018400.1"/>
</dbReference>
<evidence type="ECO:0000313" key="3">
    <source>
        <dbReference type="Proteomes" id="UP000269331"/>
    </source>
</evidence>
<evidence type="ECO:0000313" key="2">
    <source>
        <dbReference type="EMBL" id="BBA91836.1"/>
    </source>
</evidence>
<proteinExistence type="predicted"/>
<sequence>MDGGDHFDEEDKKFLADYLFAIEEWMSFELYLFLNAQMLLNDNMIVSLLSELKNESTSYRNLRKYRDYLKKILINSVGLLNEFTDILNVKSRE</sequence>
<dbReference type="Pfam" id="PF21259">
    <property type="entry name" value="Rgg_C"/>
    <property type="match status" value="1"/>
</dbReference>
<name>A0A2Z5TKA5_9STRE</name>
<dbReference type="KEGG" id="srq:SR187_1025"/>
<gene>
    <name evidence="2" type="ORF">SR187_1025</name>
</gene>
<dbReference type="InterPro" id="IPR010057">
    <property type="entry name" value="Transcription_activator_Rgg_C"/>
</dbReference>
<dbReference type="EMBL" id="AP018400">
    <property type="protein sequence ID" value="BBA91836.1"/>
    <property type="molecule type" value="Genomic_DNA"/>
</dbReference>
<evidence type="ECO:0000259" key="1">
    <source>
        <dbReference type="Pfam" id="PF21259"/>
    </source>
</evidence>
<dbReference type="Proteomes" id="UP000269331">
    <property type="component" value="Chromosome"/>
</dbReference>